<dbReference type="Proteomes" id="UP000244336">
    <property type="component" value="Chromosome 6"/>
</dbReference>
<name>A0A2T7D6E3_9POAL</name>
<evidence type="ECO:0000256" key="1">
    <source>
        <dbReference type="SAM" id="MobiDB-lite"/>
    </source>
</evidence>
<dbReference type="AlphaFoldDB" id="A0A2T7D6E3"/>
<feature type="region of interest" description="Disordered" evidence="1">
    <location>
        <begin position="1"/>
        <end position="126"/>
    </location>
</feature>
<evidence type="ECO:0000313" key="3">
    <source>
        <dbReference type="Proteomes" id="UP000244336"/>
    </source>
</evidence>
<proteinExistence type="predicted"/>
<dbReference type="EMBL" id="CM009754">
    <property type="protein sequence ID" value="PUZ51168.1"/>
    <property type="molecule type" value="Genomic_DNA"/>
</dbReference>
<evidence type="ECO:0000313" key="2">
    <source>
        <dbReference type="EMBL" id="PUZ51168.1"/>
    </source>
</evidence>
<gene>
    <name evidence="2" type="ORF">GQ55_6G156800</name>
</gene>
<keyword evidence="3" id="KW-1185">Reference proteome</keyword>
<sequence>MEKGTADRRRVTSSSISDRHSRRSPPIATGVASRAGGSGDSIIQGDGRGRDRRKRMRKVWLPLGVDHRASRWRKAPAAASDRAPSCTRMKAAGRQRHDGRPRLKERRGPLGEPVPGSELPARWVDS</sequence>
<protein>
    <submittedName>
        <fullName evidence="2">Uncharacterized protein</fullName>
    </submittedName>
</protein>
<organism evidence="2 3">
    <name type="scientific">Panicum hallii var. hallii</name>
    <dbReference type="NCBI Taxonomy" id="1504633"/>
    <lineage>
        <taxon>Eukaryota</taxon>
        <taxon>Viridiplantae</taxon>
        <taxon>Streptophyta</taxon>
        <taxon>Embryophyta</taxon>
        <taxon>Tracheophyta</taxon>
        <taxon>Spermatophyta</taxon>
        <taxon>Magnoliopsida</taxon>
        <taxon>Liliopsida</taxon>
        <taxon>Poales</taxon>
        <taxon>Poaceae</taxon>
        <taxon>PACMAD clade</taxon>
        <taxon>Panicoideae</taxon>
        <taxon>Panicodae</taxon>
        <taxon>Paniceae</taxon>
        <taxon>Panicinae</taxon>
        <taxon>Panicum</taxon>
        <taxon>Panicum sect. Panicum</taxon>
    </lineage>
</organism>
<reference evidence="2 3" key="1">
    <citation type="submission" date="2018-04" db="EMBL/GenBank/DDBJ databases">
        <title>WGS assembly of Panicum hallii var. hallii HAL2.</title>
        <authorList>
            <person name="Lovell J."/>
            <person name="Jenkins J."/>
            <person name="Lowry D."/>
            <person name="Mamidi S."/>
            <person name="Sreedasyam A."/>
            <person name="Weng X."/>
            <person name="Barry K."/>
            <person name="Bonette J."/>
            <person name="Campitelli B."/>
            <person name="Daum C."/>
            <person name="Gordon S."/>
            <person name="Gould B."/>
            <person name="Lipzen A."/>
            <person name="MacQueen A."/>
            <person name="Palacio-Mejia J."/>
            <person name="Plott C."/>
            <person name="Shakirov E."/>
            <person name="Shu S."/>
            <person name="Yoshinaga Y."/>
            <person name="Zane M."/>
            <person name="Rokhsar D."/>
            <person name="Grimwood J."/>
            <person name="Schmutz J."/>
            <person name="Juenger T."/>
        </authorList>
    </citation>
    <scope>NUCLEOTIDE SEQUENCE [LARGE SCALE GENOMIC DNA]</scope>
    <source>
        <strain evidence="3">cv. HAL2</strain>
    </source>
</reference>
<feature type="compositionally biased region" description="Basic and acidic residues" evidence="1">
    <location>
        <begin position="1"/>
        <end position="10"/>
    </location>
</feature>
<dbReference type="Gramene" id="PUZ51168">
    <property type="protein sequence ID" value="PUZ51168"/>
    <property type="gene ID" value="GQ55_6G156800"/>
</dbReference>
<accession>A0A2T7D6E3</accession>
<feature type="compositionally biased region" description="Basic and acidic residues" evidence="1">
    <location>
        <begin position="95"/>
        <end position="109"/>
    </location>
</feature>